<dbReference type="AlphaFoldDB" id="A0A2A2A7M7"/>
<dbReference type="InterPro" id="IPR023212">
    <property type="entry name" value="Hsp33_helix_hairpin_bin_dom_sf"/>
</dbReference>
<keyword evidence="3" id="KW-1015">Disulfide bond</keyword>
<sequence length="334" mass="36286">MSEIQKFLFEGLPVRGSIVRLDAPWQEMLARRAANTETGPYPECVAQLLGEMSAAALLMQANIQFDGALVLQIQGDGPLRLAVAEVKSNLRLRATAQLAPDAAAALQALPSPDLQALCNAHGQGRCAITLDAEHKQPGYRPYQGIVSLTDAQGQTLPSLAATLEQYMQQSEQLDTVLLLAADQRVAAGLLLQRIPVKGQANLGGALQNTDEEDAQGQNEHFNRIATLARSLTREELLTLDSATILRRLFWQEQLQPLDTAGLAPHFGCQCSRERVAAMLQSLGQAEVQAMQQEQPGQPLEIGCEFCGAQYRFDAVDTAQLFTPLATPGQQDQRH</sequence>
<evidence type="ECO:0000256" key="4">
    <source>
        <dbReference type="ARBA" id="ARBA00023186"/>
    </source>
</evidence>
<dbReference type="Gene3D" id="1.10.287.480">
    <property type="entry name" value="helix hairpin bin"/>
    <property type="match status" value="1"/>
</dbReference>
<reference evidence="6 7" key="1">
    <citation type="submission" date="2017-08" db="EMBL/GenBank/DDBJ databases">
        <title>WGS of Clinical strains of the CDC Group NO-1 linked to zoonotic infections in humans.</title>
        <authorList>
            <person name="Bernier A.-M."/>
            <person name="Bernard K."/>
        </authorList>
    </citation>
    <scope>NUCLEOTIDE SEQUENCE [LARGE SCALE GENOMIC DNA]</scope>
    <source>
        <strain evidence="6 7">NML03-0146</strain>
    </source>
</reference>
<dbReference type="GO" id="GO:0044183">
    <property type="term" value="F:protein folding chaperone"/>
    <property type="evidence" value="ECO:0007669"/>
    <property type="project" value="TreeGrafter"/>
</dbReference>
<dbReference type="RefSeq" id="WP_095550402.1">
    <property type="nucleotide sequence ID" value="NZ_NSJF01000006.1"/>
</dbReference>
<dbReference type="Proteomes" id="UP000217999">
    <property type="component" value="Unassembled WGS sequence"/>
</dbReference>
<dbReference type="InterPro" id="IPR016154">
    <property type="entry name" value="Heat_shock_Hsp33_C"/>
</dbReference>
<gene>
    <name evidence="6" type="ORF">CK620_11420</name>
</gene>
<accession>A0A2A2A7M7</accession>
<dbReference type="CDD" id="cd00498">
    <property type="entry name" value="Hsp33"/>
    <property type="match status" value="1"/>
</dbReference>
<evidence type="ECO:0000313" key="7">
    <source>
        <dbReference type="Proteomes" id="UP000217999"/>
    </source>
</evidence>
<proteinExistence type="predicted"/>
<dbReference type="Gene3D" id="3.90.1280.10">
    <property type="entry name" value="HSP33 redox switch-like"/>
    <property type="match status" value="1"/>
</dbReference>
<evidence type="ECO:0000313" key="6">
    <source>
        <dbReference type="EMBL" id="PAT33767.1"/>
    </source>
</evidence>
<comment type="caution">
    <text evidence="6">The sequence shown here is derived from an EMBL/GenBank/DDBJ whole genome shotgun (WGS) entry which is preliminary data.</text>
</comment>
<keyword evidence="1" id="KW-0963">Cytoplasm</keyword>
<dbReference type="PIRSF" id="PIRSF005261">
    <property type="entry name" value="Heat_shock_Hsp33"/>
    <property type="match status" value="1"/>
</dbReference>
<dbReference type="EMBL" id="NSJF01000006">
    <property type="protein sequence ID" value="PAT33767.1"/>
    <property type="molecule type" value="Genomic_DNA"/>
</dbReference>
<dbReference type="SUPFAM" id="SSF64397">
    <property type="entry name" value="Hsp33 domain"/>
    <property type="match status" value="1"/>
</dbReference>
<dbReference type="Pfam" id="PF01430">
    <property type="entry name" value="HSP33"/>
    <property type="match status" value="1"/>
</dbReference>
<dbReference type="GO" id="GO:0005737">
    <property type="term" value="C:cytoplasm"/>
    <property type="evidence" value="ECO:0007669"/>
    <property type="project" value="InterPro"/>
</dbReference>
<dbReference type="InterPro" id="IPR000397">
    <property type="entry name" value="Heat_shock_Hsp33"/>
</dbReference>
<dbReference type="InterPro" id="IPR016153">
    <property type="entry name" value="Heat_shock_Hsp33_N"/>
</dbReference>
<organism evidence="6 7">
    <name type="scientific">Vandammella animalimorsus</name>
    <dbReference type="NCBI Taxonomy" id="2029117"/>
    <lineage>
        <taxon>Bacteria</taxon>
        <taxon>Pseudomonadati</taxon>
        <taxon>Pseudomonadota</taxon>
        <taxon>Betaproteobacteria</taxon>
        <taxon>Burkholderiales</taxon>
        <taxon>Comamonadaceae</taxon>
        <taxon>Vandammella</taxon>
    </lineage>
</organism>
<dbReference type="Gene3D" id="3.55.30.10">
    <property type="entry name" value="Hsp33 domain"/>
    <property type="match status" value="1"/>
</dbReference>
<dbReference type="GO" id="GO:0042026">
    <property type="term" value="P:protein refolding"/>
    <property type="evidence" value="ECO:0007669"/>
    <property type="project" value="TreeGrafter"/>
</dbReference>
<dbReference type="GO" id="GO:0051082">
    <property type="term" value="F:unfolded protein binding"/>
    <property type="evidence" value="ECO:0007669"/>
    <property type="project" value="InterPro"/>
</dbReference>
<evidence type="ECO:0000256" key="2">
    <source>
        <dbReference type="ARBA" id="ARBA00022833"/>
    </source>
</evidence>
<evidence type="ECO:0000256" key="5">
    <source>
        <dbReference type="ARBA" id="ARBA00023284"/>
    </source>
</evidence>
<name>A0A2A2A7M7_9BURK</name>
<dbReference type="PANTHER" id="PTHR30111">
    <property type="entry name" value="33 KDA CHAPERONIN"/>
    <property type="match status" value="1"/>
</dbReference>
<dbReference type="SUPFAM" id="SSF118352">
    <property type="entry name" value="HSP33 redox switch-like"/>
    <property type="match status" value="1"/>
</dbReference>
<evidence type="ECO:0000256" key="3">
    <source>
        <dbReference type="ARBA" id="ARBA00023157"/>
    </source>
</evidence>
<evidence type="ECO:0000256" key="1">
    <source>
        <dbReference type="ARBA" id="ARBA00022490"/>
    </source>
</evidence>
<keyword evidence="2" id="KW-0862">Zinc</keyword>
<keyword evidence="4" id="KW-0143">Chaperone</keyword>
<dbReference type="PANTHER" id="PTHR30111:SF1">
    <property type="entry name" value="33 KDA CHAPERONIN"/>
    <property type="match status" value="1"/>
</dbReference>
<protein>
    <submittedName>
        <fullName evidence="6">Redox-regulated molecular chaperone Hsp33</fullName>
    </submittedName>
</protein>
<keyword evidence="5" id="KW-0676">Redox-active center</keyword>